<feature type="transmembrane region" description="Helical" evidence="1">
    <location>
        <begin position="135"/>
        <end position="157"/>
    </location>
</feature>
<keyword evidence="3" id="KW-1185">Reference proteome</keyword>
<evidence type="ECO:0000313" key="3">
    <source>
        <dbReference type="Proteomes" id="UP000054097"/>
    </source>
</evidence>
<dbReference type="EMBL" id="KN824296">
    <property type="protein sequence ID" value="KIM27823.1"/>
    <property type="molecule type" value="Genomic_DNA"/>
</dbReference>
<gene>
    <name evidence="2" type="ORF">M408DRAFT_329766</name>
</gene>
<proteinExistence type="predicted"/>
<reference evidence="3" key="2">
    <citation type="submission" date="2015-01" db="EMBL/GenBank/DDBJ databases">
        <title>Evolutionary Origins and Diversification of the Mycorrhizal Mutualists.</title>
        <authorList>
            <consortium name="DOE Joint Genome Institute"/>
            <consortium name="Mycorrhizal Genomics Consortium"/>
            <person name="Kohler A."/>
            <person name="Kuo A."/>
            <person name="Nagy L.G."/>
            <person name="Floudas D."/>
            <person name="Copeland A."/>
            <person name="Barry K.W."/>
            <person name="Cichocki N."/>
            <person name="Veneault-Fourrey C."/>
            <person name="LaButti K."/>
            <person name="Lindquist E.A."/>
            <person name="Lipzen A."/>
            <person name="Lundell T."/>
            <person name="Morin E."/>
            <person name="Murat C."/>
            <person name="Riley R."/>
            <person name="Ohm R."/>
            <person name="Sun H."/>
            <person name="Tunlid A."/>
            <person name="Henrissat B."/>
            <person name="Grigoriev I.V."/>
            <person name="Hibbett D.S."/>
            <person name="Martin F."/>
        </authorList>
    </citation>
    <scope>NUCLEOTIDE SEQUENCE [LARGE SCALE GENOMIC DNA]</scope>
    <source>
        <strain evidence="3">MAFF 305830</strain>
    </source>
</reference>
<dbReference type="STRING" id="933852.A0A0C2WNK5"/>
<dbReference type="HOGENOM" id="CLU_076143_0_0_1"/>
<evidence type="ECO:0008006" key="4">
    <source>
        <dbReference type="Google" id="ProtNLM"/>
    </source>
</evidence>
<dbReference type="PANTHER" id="PTHR37919:SF2">
    <property type="entry name" value="EXPERA DOMAIN-CONTAINING PROTEIN"/>
    <property type="match status" value="1"/>
</dbReference>
<sequence length="186" mass="21085">MASKHTWITVWIIVSSILVAWDAGYCFMRPRSFHGGDLHWIWKPYSLYQNIDLVYGVEAHRRGDGFTNAQSLLNVFEVIANLTYLFKTHISPDPVAPVIGLSAAIATFSKTVLYWAQEYYCNYCAVGHNEPWTLFIMWMVPNGAWLVFPGMIIWTLYKDIASSLRLTGAPARSVHTNGTKLNGKSH</sequence>
<organism evidence="2 3">
    <name type="scientific">Serendipita vermifera MAFF 305830</name>
    <dbReference type="NCBI Taxonomy" id="933852"/>
    <lineage>
        <taxon>Eukaryota</taxon>
        <taxon>Fungi</taxon>
        <taxon>Dikarya</taxon>
        <taxon>Basidiomycota</taxon>
        <taxon>Agaricomycotina</taxon>
        <taxon>Agaricomycetes</taxon>
        <taxon>Sebacinales</taxon>
        <taxon>Serendipitaceae</taxon>
        <taxon>Serendipita</taxon>
    </lineage>
</organism>
<keyword evidence="1" id="KW-1133">Transmembrane helix</keyword>
<dbReference type="AlphaFoldDB" id="A0A0C2WNK5"/>
<evidence type="ECO:0000256" key="1">
    <source>
        <dbReference type="SAM" id="Phobius"/>
    </source>
</evidence>
<reference evidence="2 3" key="1">
    <citation type="submission" date="2014-04" db="EMBL/GenBank/DDBJ databases">
        <authorList>
            <consortium name="DOE Joint Genome Institute"/>
            <person name="Kuo A."/>
            <person name="Zuccaro A."/>
            <person name="Kohler A."/>
            <person name="Nagy L.G."/>
            <person name="Floudas D."/>
            <person name="Copeland A."/>
            <person name="Barry K.W."/>
            <person name="Cichocki N."/>
            <person name="Veneault-Fourrey C."/>
            <person name="LaButti K."/>
            <person name="Lindquist E.A."/>
            <person name="Lipzen A."/>
            <person name="Lundell T."/>
            <person name="Morin E."/>
            <person name="Murat C."/>
            <person name="Sun H."/>
            <person name="Tunlid A."/>
            <person name="Henrissat B."/>
            <person name="Grigoriev I.V."/>
            <person name="Hibbett D.S."/>
            <person name="Martin F."/>
            <person name="Nordberg H.P."/>
            <person name="Cantor M.N."/>
            <person name="Hua S.X."/>
        </authorList>
    </citation>
    <scope>NUCLEOTIDE SEQUENCE [LARGE SCALE GENOMIC DNA]</scope>
    <source>
        <strain evidence="2 3">MAFF 305830</strain>
    </source>
</reference>
<feature type="transmembrane region" description="Helical" evidence="1">
    <location>
        <begin position="6"/>
        <end position="28"/>
    </location>
</feature>
<dbReference type="Proteomes" id="UP000054097">
    <property type="component" value="Unassembled WGS sequence"/>
</dbReference>
<dbReference type="PANTHER" id="PTHR37919">
    <property type="entry name" value="PROTEIN CBG05606"/>
    <property type="match status" value="1"/>
</dbReference>
<keyword evidence="1" id="KW-0812">Transmembrane</keyword>
<protein>
    <recommendedName>
        <fullName evidence="4">EXPERA domain-containing protein</fullName>
    </recommendedName>
</protein>
<keyword evidence="1" id="KW-0472">Membrane</keyword>
<accession>A0A0C2WNK5</accession>
<dbReference type="OrthoDB" id="60858at2759"/>
<evidence type="ECO:0000313" key="2">
    <source>
        <dbReference type="EMBL" id="KIM27823.1"/>
    </source>
</evidence>
<name>A0A0C2WNK5_SERVB</name>